<evidence type="ECO:0000259" key="1">
    <source>
        <dbReference type="Pfam" id="PF04865"/>
    </source>
</evidence>
<dbReference type="HOGENOM" id="CLU_046415_1_1_0"/>
<evidence type="ECO:0000313" key="3">
    <source>
        <dbReference type="EMBL" id="ACZ07800.1"/>
    </source>
</evidence>
<dbReference type="KEGG" id="str:Sterm_0932"/>
<feature type="domain" description="Baseplate protein J-like barrel" evidence="1">
    <location>
        <begin position="96"/>
        <end position="181"/>
    </location>
</feature>
<dbReference type="InterPro" id="IPR006949">
    <property type="entry name" value="Barrel_Baseplate_J-like"/>
</dbReference>
<reference evidence="4" key="1">
    <citation type="submission" date="2009-09" db="EMBL/GenBank/DDBJ databases">
        <title>The complete chromosome of Sebaldella termitidis ATCC 33386.</title>
        <authorList>
            <consortium name="US DOE Joint Genome Institute (JGI-PGF)"/>
            <person name="Lucas S."/>
            <person name="Copeland A."/>
            <person name="Lapidus A."/>
            <person name="Glavina del Rio T."/>
            <person name="Dalin E."/>
            <person name="Tice H."/>
            <person name="Bruce D."/>
            <person name="Goodwin L."/>
            <person name="Pitluck S."/>
            <person name="Kyrpides N."/>
            <person name="Mavromatis K."/>
            <person name="Ivanova N."/>
            <person name="Mikhailova N."/>
            <person name="Sims D."/>
            <person name="Meincke L."/>
            <person name="Brettin T."/>
            <person name="Detter J.C."/>
            <person name="Han C."/>
            <person name="Larimer F."/>
            <person name="Land M."/>
            <person name="Hauser L."/>
            <person name="Markowitz V."/>
            <person name="Cheng J.F."/>
            <person name="Hugenholtz P."/>
            <person name="Woyke T."/>
            <person name="Wu D."/>
            <person name="Eisen J.A."/>
        </authorList>
    </citation>
    <scope>NUCLEOTIDE SEQUENCE [LARGE SCALE GENOMIC DNA]</scope>
    <source>
        <strain evidence="4">ATCC 33386 / NCTC 11300</strain>
    </source>
</reference>
<reference evidence="3 4" key="2">
    <citation type="journal article" date="2010" name="Stand. Genomic Sci.">
        <title>Complete genome sequence of Sebaldella termitidis type strain (NCTC 11300).</title>
        <authorList>
            <person name="Harmon-Smith M."/>
            <person name="Celia L."/>
            <person name="Chertkov O."/>
            <person name="Lapidus A."/>
            <person name="Copeland A."/>
            <person name="Glavina Del Rio T."/>
            <person name="Nolan M."/>
            <person name="Lucas S."/>
            <person name="Tice H."/>
            <person name="Cheng J.F."/>
            <person name="Han C."/>
            <person name="Detter J.C."/>
            <person name="Bruce D."/>
            <person name="Goodwin L."/>
            <person name="Pitluck S."/>
            <person name="Pati A."/>
            <person name="Liolios K."/>
            <person name="Ivanova N."/>
            <person name="Mavromatis K."/>
            <person name="Mikhailova N."/>
            <person name="Chen A."/>
            <person name="Palaniappan K."/>
            <person name="Land M."/>
            <person name="Hauser L."/>
            <person name="Chang Y.J."/>
            <person name="Jeffries C.D."/>
            <person name="Brettin T."/>
            <person name="Goker M."/>
            <person name="Beck B."/>
            <person name="Bristow J."/>
            <person name="Eisen J.A."/>
            <person name="Markowitz V."/>
            <person name="Hugenholtz P."/>
            <person name="Kyrpides N.C."/>
            <person name="Klenk H.P."/>
            <person name="Chen F."/>
        </authorList>
    </citation>
    <scope>NUCLEOTIDE SEQUENCE [LARGE SCALE GENOMIC DNA]</scope>
    <source>
        <strain evidence="4">ATCC 33386 / NCTC 11300</strain>
    </source>
</reference>
<sequence>MNNEDFDFIDTTAKDNETAAVNKYAELTGVQLTEADPRRIIFKSVSYMLALAQEVMNDTAKQNFLRFARDNRLDAKGELYGTRGKRLDSEPARTTLQFEISAPQQSDVVIPLGTKTTVNKLIFKTEEEGRIKKGETTVDVQAVCTENGETGNGFLPGQIDKIVDVFPYYKSVKNITESKGGTTVEADDQYRERLMAVPESFSVAGPSGAYEFWAKSTSPLITNVRAISPTPGCVDIYIWTKYGEPTVELIHQVQEKVSDAEVRPLTDLVTVKVPEKVYYSVDLEYYIDKENELYADEIEKNVRSMVAEWVSWQQEKLGRDINTDELIYRLKKIGVKRVKILSPVFTKIDEHEVAIIESDANIVNKGTEI</sequence>
<dbReference type="InterPro" id="IPR052399">
    <property type="entry name" value="Phage_Baseplate_Assmbl_Protein"/>
</dbReference>
<evidence type="ECO:0000259" key="2">
    <source>
        <dbReference type="Pfam" id="PF26078"/>
    </source>
</evidence>
<dbReference type="AlphaFoldDB" id="D1AFB5"/>
<dbReference type="STRING" id="526218.Sterm_0932"/>
<accession>D1AFB5</accession>
<dbReference type="eggNOG" id="COG3948">
    <property type="taxonomic scope" value="Bacteria"/>
</dbReference>
<gene>
    <name evidence="3" type="ordered locus">Sterm_0932</name>
</gene>
<dbReference type="Pfam" id="PF04865">
    <property type="entry name" value="Baseplate_J"/>
    <property type="match status" value="1"/>
</dbReference>
<dbReference type="Proteomes" id="UP000000845">
    <property type="component" value="Chromosome"/>
</dbReference>
<dbReference type="PANTHER" id="PTHR37829:SF3">
    <property type="entry name" value="PROTEIN JAYE-RELATED"/>
    <property type="match status" value="1"/>
</dbReference>
<name>D1AFB5_SEBTE</name>
<dbReference type="PIRSF" id="PIRSF020481">
    <property type="entry name" value="BAP"/>
    <property type="match status" value="1"/>
</dbReference>
<protein>
    <submittedName>
        <fullName evidence="3">Baseplate J family protein</fullName>
    </submittedName>
</protein>
<dbReference type="EMBL" id="CP001739">
    <property type="protein sequence ID" value="ACZ07800.1"/>
    <property type="molecule type" value="Genomic_DNA"/>
</dbReference>
<dbReference type="PANTHER" id="PTHR37829">
    <property type="entry name" value="PHAGE-LIKE ELEMENT PBSX PROTEIN XKDT"/>
    <property type="match status" value="1"/>
</dbReference>
<feature type="domain" description="Baseplate J-like central" evidence="2">
    <location>
        <begin position="203"/>
        <end position="272"/>
    </location>
</feature>
<dbReference type="RefSeq" id="WP_012860396.1">
    <property type="nucleotide sequence ID" value="NC_013517.1"/>
</dbReference>
<keyword evidence="4" id="KW-1185">Reference proteome</keyword>
<dbReference type="InterPro" id="IPR058531">
    <property type="entry name" value="Baseplate_J_M"/>
</dbReference>
<dbReference type="Pfam" id="PF26078">
    <property type="entry name" value="Baseplate_J_M"/>
    <property type="match status" value="1"/>
</dbReference>
<evidence type="ECO:0000313" key="4">
    <source>
        <dbReference type="Proteomes" id="UP000000845"/>
    </source>
</evidence>
<dbReference type="InterPro" id="IPR014507">
    <property type="entry name" value="Baseplate_assembly_J_pred"/>
</dbReference>
<organism evidence="3 4">
    <name type="scientific">Sebaldella termitidis (strain ATCC 33386 / NCTC 11300)</name>
    <dbReference type="NCBI Taxonomy" id="526218"/>
    <lineage>
        <taxon>Bacteria</taxon>
        <taxon>Fusobacteriati</taxon>
        <taxon>Fusobacteriota</taxon>
        <taxon>Fusobacteriia</taxon>
        <taxon>Fusobacteriales</taxon>
        <taxon>Leptotrichiaceae</taxon>
        <taxon>Sebaldella</taxon>
    </lineage>
</organism>
<proteinExistence type="predicted"/>